<dbReference type="PANTHER" id="PTHR12202">
    <property type="entry name" value="ESF1 HOMOLOG"/>
    <property type="match status" value="1"/>
</dbReference>
<evidence type="ECO:0000313" key="8">
    <source>
        <dbReference type="EMBL" id="CAD5234646.1"/>
    </source>
</evidence>
<dbReference type="InterPro" id="IPR056750">
    <property type="entry name" value="RRM_ESF1"/>
</dbReference>
<name>A0A1I7SD85_BURXY</name>
<keyword evidence="4" id="KW-0539">Nucleus</keyword>
<dbReference type="Proteomes" id="UP000095284">
    <property type="component" value="Unplaced"/>
</dbReference>
<dbReference type="eggNOG" id="KOG2318">
    <property type="taxonomic scope" value="Eukaryota"/>
</dbReference>
<feature type="compositionally biased region" description="Basic residues" evidence="5">
    <location>
        <begin position="498"/>
        <end position="507"/>
    </location>
</feature>
<dbReference type="WBParaSite" id="BXY_1099000.1">
    <property type="protein sequence ID" value="BXY_1099000.1"/>
    <property type="gene ID" value="BXY_1099000"/>
</dbReference>
<evidence type="ECO:0000256" key="1">
    <source>
        <dbReference type="ARBA" id="ARBA00004604"/>
    </source>
</evidence>
<dbReference type="Pfam" id="PF25121">
    <property type="entry name" value="RRM_ESF1"/>
    <property type="match status" value="1"/>
</dbReference>
<proteinExistence type="inferred from homology"/>
<comment type="similarity">
    <text evidence="2">Belongs to the ESF1 family.</text>
</comment>
<comment type="subcellular location">
    <subcellularLocation>
        <location evidence="1">Nucleus</location>
        <location evidence="1">Nucleolus</location>
    </subcellularLocation>
</comment>
<dbReference type="InterPro" id="IPR039754">
    <property type="entry name" value="Esf1"/>
</dbReference>
<evidence type="ECO:0000256" key="5">
    <source>
        <dbReference type="SAM" id="MobiDB-lite"/>
    </source>
</evidence>
<feature type="compositionally biased region" description="Acidic residues" evidence="5">
    <location>
        <begin position="110"/>
        <end position="124"/>
    </location>
</feature>
<accession>A0A1I7SD85</accession>
<evidence type="ECO:0000256" key="2">
    <source>
        <dbReference type="ARBA" id="ARBA00009087"/>
    </source>
</evidence>
<evidence type="ECO:0000313" key="10">
    <source>
        <dbReference type="Proteomes" id="UP000095284"/>
    </source>
</evidence>
<dbReference type="Proteomes" id="UP000582659">
    <property type="component" value="Unassembled WGS sequence"/>
</dbReference>
<keyword evidence="11" id="KW-1185">Reference proteome</keyword>
<feature type="compositionally biased region" description="Basic and acidic residues" evidence="5">
    <location>
        <begin position="29"/>
        <end position="78"/>
    </location>
</feature>
<organism evidence="10 12">
    <name type="scientific">Bursaphelenchus xylophilus</name>
    <name type="common">Pinewood nematode worm</name>
    <name type="synonym">Aphelenchoides xylophilus</name>
    <dbReference type="NCBI Taxonomy" id="6326"/>
    <lineage>
        <taxon>Eukaryota</taxon>
        <taxon>Metazoa</taxon>
        <taxon>Ecdysozoa</taxon>
        <taxon>Nematoda</taxon>
        <taxon>Chromadorea</taxon>
        <taxon>Rhabditida</taxon>
        <taxon>Tylenchina</taxon>
        <taxon>Tylenchomorpha</taxon>
        <taxon>Aphelenchoidea</taxon>
        <taxon>Aphelenchoididae</taxon>
        <taxon>Bursaphelenchus</taxon>
    </lineage>
</organism>
<evidence type="ECO:0000313" key="12">
    <source>
        <dbReference type="WBParaSite" id="BXY_1099000.1"/>
    </source>
</evidence>
<feature type="domain" description="NUC153" evidence="6">
    <location>
        <begin position="463"/>
        <end position="485"/>
    </location>
</feature>
<evidence type="ECO:0000259" key="6">
    <source>
        <dbReference type="Pfam" id="PF08159"/>
    </source>
</evidence>
<dbReference type="Pfam" id="PF08159">
    <property type="entry name" value="NUC153"/>
    <property type="match status" value="1"/>
</dbReference>
<dbReference type="OrthoDB" id="431825at2759"/>
<dbReference type="EMBL" id="CAJFDI010000006">
    <property type="protein sequence ID" value="CAD5234646.1"/>
    <property type="molecule type" value="Genomic_DNA"/>
</dbReference>
<evidence type="ECO:0000313" key="9">
    <source>
        <dbReference type="EMBL" id="CAG9130538.1"/>
    </source>
</evidence>
<feature type="region of interest" description="Disordered" evidence="5">
    <location>
        <begin position="486"/>
        <end position="507"/>
    </location>
</feature>
<dbReference type="AlphaFoldDB" id="A0A1I7SD85"/>
<evidence type="ECO:0000256" key="3">
    <source>
        <dbReference type="ARBA" id="ARBA00023054"/>
    </source>
</evidence>
<reference evidence="12" key="1">
    <citation type="submission" date="2016-11" db="UniProtKB">
        <authorList>
            <consortium name="WormBaseParasite"/>
        </authorList>
    </citation>
    <scope>IDENTIFICATION</scope>
</reference>
<evidence type="ECO:0000259" key="7">
    <source>
        <dbReference type="Pfam" id="PF25121"/>
    </source>
</evidence>
<keyword evidence="3" id="KW-0175">Coiled coil</keyword>
<dbReference type="PANTHER" id="PTHR12202:SF0">
    <property type="entry name" value="ESF1 HOMOLOG"/>
    <property type="match status" value="1"/>
</dbReference>
<feature type="domain" description="ESF1 RRM" evidence="7">
    <location>
        <begin position="142"/>
        <end position="276"/>
    </location>
</feature>
<dbReference type="GO" id="GO:0003723">
    <property type="term" value="F:RNA binding"/>
    <property type="evidence" value="ECO:0007669"/>
    <property type="project" value="TreeGrafter"/>
</dbReference>
<dbReference type="GO" id="GO:0006364">
    <property type="term" value="P:rRNA processing"/>
    <property type="evidence" value="ECO:0007669"/>
    <property type="project" value="InterPro"/>
</dbReference>
<evidence type="ECO:0000256" key="4">
    <source>
        <dbReference type="ARBA" id="ARBA00023242"/>
    </source>
</evidence>
<gene>
    <name evidence="8" type="ORF">BXYJ_LOCUS14737</name>
</gene>
<sequence>MAKKKVAAKQSEAMAERVAQLQTNPVFHEMPKREKKVKLDPRFQKMFSDERFASTSSKIDRRGRPVNDKTQEELKNIYEIDENSTSEDEKTPEPTKRIDLARGEGNVESSSDEEDSSESEDEVDDVWGELDSGVRQVDWTSSRISVCQMDWDKIKAEDIFMALESFKPASGVIKSVAIYLSDFGAQKLEEEDKSGPKLNIKEGEDIDQDNLPSEVIRAYQLDRFKYYYAVVECDSDATASAIYEACDGLEFESSGVKFDLRFIPEEMEFEDERIKEKVTSEEFNAKKYQPKYNVQSAAVKRSNIKMEWDNTDYDRQVAMQKAFDPEADLDEYAGLIASGSDDDDDPEIKLGTQALLSAAGITSSKMGANVVMKGSNIAEDEDIEKEEAEKSINKSEKHKGLTPFQEYLQRRKQKRKERKVQLKEKRQVQKRELVPIEKAKPIEAKKKMRLSESASKLTVNTEDPRFQSLFTDSEFAIDRTHSQFKGGILAEKQVEEKRKRKSKRTTE</sequence>
<protein>
    <submittedName>
        <fullName evidence="8">(pine wood nematode) hypothetical protein</fullName>
    </submittedName>
    <submittedName>
        <fullName evidence="12">NUC153 domain-containing protein</fullName>
    </submittedName>
</protein>
<dbReference type="EMBL" id="CAJFCV020000006">
    <property type="protein sequence ID" value="CAG9130538.1"/>
    <property type="molecule type" value="Genomic_DNA"/>
</dbReference>
<dbReference type="GO" id="GO:0005730">
    <property type="term" value="C:nucleolus"/>
    <property type="evidence" value="ECO:0007669"/>
    <property type="project" value="UniProtKB-SubCell"/>
</dbReference>
<feature type="compositionally biased region" description="Basic and acidic residues" evidence="5">
    <location>
        <begin position="419"/>
        <end position="428"/>
    </location>
</feature>
<dbReference type="Proteomes" id="UP000659654">
    <property type="component" value="Unassembled WGS sequence"/>
</dbReference>
<evidence type="ECO:0000313" key="11">
    <source>
        <dbReference type="Proteomes" id="UP000659654"/>
    </source>
</evidence>
<feature type="compositionally biased region" description="Basic and acidic residues" evidence="5">
    <location>
        <begin position="387"/>
        <end position="399"/>
    </location>
</feature>
<dbReference type="InterPro" id="IPR012580">
    <property type="entry name" value="NUC153"/>
</dbReference>
<feature type="region of interest" description="Disordered" evidence="5">
    <location>
        <begin position="380"/>
        <end position="428"/>
    </location>
</feature>
<feature type="compositionally biased region" description="Basic and acidic residues" evidence="5">
    <location>
        <begin position="87"/>
        <end position="102"/>
    </location>
</feature>
<reference evidence="9" key="2">
    <citation type="submission" date="2020-08" db="EMBL/GenBank/DDBJ databases">
        <authorList>
            <person name="Kikuchi T."/>
        </authorList>
    </citation>
    <scope>NUCLEOTIDE SEQUENCE</scope>
    <source>
        <strain evidence="8">Ka4C1</strain>
    </source>
</reference>
<feature type="region of interest" description="Disordered" evidence="5">
    <location>
        <begin position="1"/>
        <end position="124"/>
    </location>
</feature>